<dbReference type="PATRIC" id="fig|1705562.3.peg.3059"/>
<reference evidence="1 3" key="1">
    <citation type="submission" date="2015-08" db="EMBL/GenBank/DDBJ databases">
        <title>Genomes of Isolates from Cabo Rojo, PR.</title>
        <authorList>
            <person name="Sanchez-Nieves R.L."/>
            <person name="Montalvo-Rodriguez R."/>
        </authorList>
    </citation>
    <scope>NUCLEOTIDE SEQUENCE [LARGE SCALE GENOMIC DNA]</scope>
    <source>
        <strain evidence="1 3">SL3</strain>
    </source>
</reference>
<dbReference type="EMBL" id="WOWB01000001">
    <property type="protein sequence ID" value="NLV06973.1"/>
    <property type="molecule type" value="Genomic_DNA"/>
</dbReference>
<sequence>MPADSHTMEVRSGQEVTIRPIKPVGEDVVRVDIEADGVWRLDITREGEIADVVTTRDADGTLADRELPAWIDEVTAKFAQF</sequence>
<evidence type="ECO:0000313" key="2">
    <source>
        <dbReference type="EMBL" id="NLV06973.1"/>
    </source>
</evidence>
<gene>
    <name evidence="1" type="ORF">AMS69_12400</name>
    <name evidence="2" type="ORF">GOC83_12615</name>
</gene>
<organism evidence="1 3">
    <name type="scientific">Haloarcula rubripromontorii</name>
    <dbReference type="NCBI Taxonomy" id="1705562"/>
    <lineage>
        <taxon>Archaea</taxon>
        <taxon>Methanobacteriati</taxon>
        <taxon>Methanobacteriota</taxon>
        <taxon>Stenosarchaea group</taxon>
        <taxon>Halobacteria</taxon>
        <taxon>Halobacteriales</taxon>
        <taxon>Haloarculaceae</taxon>
        <taxon>Haloarcula</taxon>
    </lineage>
</organism>
<reference evidence="2" key="2">
    <citation type="submission" date="2019-12" db="EMBL/GenBank/DDBJ databases">
        <title>The whole-genome sequencing of Haloarcula japonica strain pws8.</title>
        <authorList>
            <person name="Verma D.K."/>
            <person name="Gopal K."/>
            <person name="Prasad E.S."/>
        </authorList>
    </citation>
    <scope>NUCLEOTIDE SEQUENCE</scope>
    <source>
        <strain evidence="2">Pws8</strain>
    </source>
</reference>
<dbReference type="RefSeq" id="WP_053968389.1">
    <property type="nucleotide sequence ID" value="NZ_JAWJXX010000009.1"/>
</dbReference>
<dbReference type="EMBL" id="LIUF01000004">
    <property type="protein sequence ID" value="KOX92175.1"/>
    <property type="molecule type" value="Genomic_DNA"/>
</dbReference>
<dbReference type="Proteomes" id="UP000037729">
    <property type="component" value="Unassembled WGS sequence"/>
</dbReference>
<proteinExistence type="predicted"/>
<comment type="caution">
    <text evidence="1">The sequence shown here is derived from an EMBL/GenBank/DDBJ whole genome shotgun (WGS) entry which is preliminary data.</text>
</comment>
<dbReference type="STRING" id="1705562.AMS69_12400"/>
<dbReference type="Proteomes" id="UP000610611">
    <property type="component" value="Unassembled WGS sequence"/>
</dbReference>
<protein>
    <submittedName>
        <fullName evidence="1">Uncharacterized protein</fullName>
    </submittedName>
</protein>
<accession>A0A0M9AJM3</accession>
<keyword evidence="3" id="KW-1185">Reference proteome</keyword>
<evidence type="ECO:0000313" key="3">
    <source>
        <dbReference type="Proteomes" id="UP000037729"/>
    </source>
</evidence>
<evidence type="ECO:0000313" key="1">
    <source>
        <dbReference type="EMBL" id="KOX92175.1"/>
    </source>
</evidence>
<name>A0A0M9AJM3_9EURY</name>
<dbReference type="OrthoDB" id="217033at2157"/>
<dbReference type="AlphaFoldDB" id="A0A0M9AJM3"/>